<reference evidence="1 2" key="1">
    <citation type="journal article" date="2010" name="Nature">
        <title>Genome sequencing and analysis of the model grass Brachypodium distachyon.</title>
        <authorList>
            <consortium name="International Brachypodium Initiative"/>
        </authorList>
    </citation>
    <scope>NUCLEOTIDE SEQUENCE [LARGE SCALE GENOMIC DNA]</scope>
    <source>
        <strain evidence="1 2">Bd21</strain>
    </source>
</reference>
<sequence length="51" mass="5625">MLDRDASSRITADGVLSHPWVLFYTECTLKAVTANLCVTKKIGPQFSMGHN</sequence>
<proteinExistence type="predicted"/>
<reference evidence="1" key="2">
    <citation type="submission" date="2017-06" db="EMBL/GenBank/DDBJ databases">
        <title>WGS assembly of Brachypodium distachyon.</title>
        <authorList>
            <consortium name="The International Brachypodium Initiative"/>
            <person name="Lucas S."/>
            <person name="Harmon-Smith M."/>
            <person name="Lail K."/>
            <person name="Tice H."/>
            <person name="Grimwood J."/>
            <person name="Bruce D."/>
            <person name="Barry K."/>
            <person name="Shu S."/>
            <person name="Lindquist E."/>
            <person name="Wang M."/>
            <person name="Pitluck S."/>
            <person name="Vogel J.P."/>
            <person name="Garvin D.F."/>
            <person name="Mockler T.C."/>
            <person name="Schmutz J."/>
            <person name="Rokhsar D."/>
            <person name="Bevan M.W."/>
        </authorList>
    </citation>
    <scope>NUCLEOTIDE SEQUENCE</scope>
    <source>
        <strain evidence="1">Bd21</strain>
    </source>
</reference>
<dbReference type="Gramene" id="PNT61356">
    <property type="protein sequence ID" value="PNT61356"/>
    <property type="gene ID" value="BRADI_5g14235v3"/>
</dbReference>
<dbReference type="EnsemblPlants" id="PNT61356">
    <property type="protein sequence ID" value="PNT61356"/>
    <property type="gene ID" value="BRADI_5g14235v3"/>
</dbReference>
<reference evidence="2" key="3">
    <citation type="submission" date="2018-08" db="UniProtKB">
        <authorList>
            <consortium name="EnsemblPlants"/>
        </authorList>
    </citation>
    <scope>IDENTIFICATION</scope>
    <source>
        <strain evidence="2">cv. Bd21</strain>
    </source>
</reference>
<organism evidence="1">
    <name type="scientific">Brachypodium distachyon</name>
    <name type="common">Purple false brome</name>
    <name type="synonym">Trachynia distachya</name>
    <dbReference type="NCBI Taxonomy" id="15368"/>
    <lineage>
        <taxon>Eukaryota</taxon>
        <taxon>Viridiplantae</taxon>
        <taxon>Streptophyta</taxon>
        <taxon>Embryophyta</taxon>
        <taxon>Tracheophyta</taxon>
        <taxon>Spermatophyta</taxon>
        <taxon>Magnoliopsida</taxon>
        <taxon>Liliopsida</taxon>
        <taxon>Poales</taxon>
        <taxon>Poaceae</taxon>
        <taxon>BOP clade</taxon>
        <taxon>Pooideae</taxon>
        <taxon>Stipodae</taxon>
        <taxon>Brachypodieae</taxon>
        <taxon>Brachypodium</taxon>
    </lineage>
</organism>
<evidence type="ECO:0000313" key="2">
    <source>
        <dbReference type="EnsemblPlants" id="PNT61356"/>
    </source>
</evidence>
<dbReference type="OrthoDB" id="1721816at2759"/>
<dbReference type="AlphaFoldDB" id="A0A2K2CH49"/>
<gene>
    <name evidence="1" type="ORF">BRADI_5g14235v3</name>
</gene>
<dbReference type="InParanoid" id="A0A2K2CH49"/>
<keyword evidence="3" id="KW-1185">Reference proteome</keyword>
<evidence type="ECO:0000313" key="3">
    <source>
        <dbReference type="Proteomes" id="UP000008810"/>
    </source>
</evidence>
<dbReference type="Proteomes" id="UP000008810">
    <property type="component" value="Chromosome 5"/>
</dbReference>
<evidence type="ECO:0000313" key="1">
    <source>
        <dbReference type="EMBL" id="PNT61356.1"/>
    </source>
</evidence>
<accession>A0A2K2CH49</accession>
<protein>
    <submittedName>
        <fullName evidence="1 2">Uncharacterized protein</fullName>
    </submittedName>
</protein>
<dbReference type="EMBL" id="CM000884">
    <property type="protein sequence ID" value="PNT61356.1"/>
    <property type="molecule type" value="Genomic_DNA"/>
</dbReference>
<name>A0A2K2CH49_BRADI</name>